<dbReference type="EMBL" id="CP041742">
    <property type="protein sequence ID" value="QDQ74301.1"/>
    <property type="molecule type" value="Genomic_DNA"/>
</dbReference>
<name>A0A516V725_9GAMM</name>
<reference evidence="2 3" key="1">
    <citation type="submission" date="2019-07" db="EMBL/GenBank/DDBJ databases">
        <title>Lysobacter weifangensis sp. nov., isolated from bensulfuron-methyl contaminated farmland soil.</title>
        <authorList>
            <person name="Zhao H."/>
        </authorList>
    </citation>
    <scope>NUCLEOTIDE SEQUENCE [LARGE SCALE GENOMIC DNA]</scope>
    <source>
        <strain evidence="2 3">CC-Bw-6</strain>
    </source>
</reference>
<evidence type="ECO:0000313" key="3">
    <source>
        <dbReference type="Proteomes" id="UP000315891"/>
    </source>
</evidence>
<organism evidence="2 3">
    <name type="scientific">Pseudoluteimonas lycopersici</name>
    <dbReference type="NCBI Taxonomy" id="1324796"/>
    <lineage>
        <taxon>Bacteria</taxon>
        <taxon>Pseudomonadati</taxon>
        <taxon>Pseudomonadota</taxon>
        <taxon>Gammaproteobacteria</taxon>
        <taxon>Lysobacterales</taxon>
        <taxon>Lysobacteraceae</taxon>
        <taxon>Pseudoluteimonas</taxon>
    </lineage>
</organism>
<keyword evidence="1" id="KW-0812">Transmembrane</keyword>
<proteinExistence type="predicted"/>
<sequence>MASMWWGMLFGAIGMGYCVYGKRQSAPIPLICGIGLLVFPWFVSNAWIMVLVGAALMAIPRFVRI</sequence>
<dbReference type="OrthoDB" id="9804360at2"/>
<protein>
    <submittedName>
        <fullName evidence="2">Uncharacterized protein</fullName>
    </submittedName>
</protein>
<gene>
    <name evidence="2" type="ORF">FNZ56_10615</name>
</gene>
<keyword evidence="3" id="KW-1185">Reference proteome</keyword>
<evidence type="ECO:0000256" key="1">
    <source>
        <dbReference type="SAM" id="Phobius"/>
    </source>
</evidence>
<dbReference type="AlphaFoldDB" id="A0A516V725"/>
<dbReference type="Proteomes" id="UP000315891">
    <property type="component" value="Chromosome"/>
</dbReference>
<feature type="transmembrane region" description="Helical" evidence="1">
    <location>
        <begin position="28"/>
        <end position="59"/>
    </location>
</feature>
<dbReference type="RefSeq" id="WP_143879810.1">
    <property type="nucleotide sequence ID" value="NZ_BAABLZ010000001.1"/>
</dbReference>
<accession>A0A516V725</accession>
<evidence type="ECO:0000313" key="2">
    <source>
        <dbReference type="EMBL" id="QDQ74301.1"/>
    </source>
</evidence>
<keyword evidence="1" id="KW-0472">Membrane</keyword>
<keyword evidence="1" id="KW-1133">Transmembrane helix</keyword>